<protein>
    <recommendedName>
        <fullName evidence="3">Glycosyltransferase 2-like domain-containing protein</fullName>
    </recommendedName>
</protein>
<sequence>MKVLSIVVPCYNSAAYMDRCIQSLLLGGEDVEIILVDDGSKDKTAEKIDAYANRYPTLVKAVHQENGGHGQAVNTGIRHASGYYVRVVDSDDWLDGKAFPKVVAFLKKSIEDEMNLDMFITNYMYDKQGVKHKKIMEYRKCIPKNKVFSWDETHFTLRKYLLMHSVTYRTGLVRDEAKLELPAHTFYVDNLYVFEPLQHVKRMYYMDVTLYHYFIGREDQSVNEKVMISRIEQQLFVNRRMVDYFANNVDLKTSVGKYMERYLEVITAVSSILLIREGSKASLEKKKALWHYIKEHDLKLYHKLMRGALGIGLHLPGRLGRRTAIDIYRLARKIYGFN</sequence>
<reference evidence="4 5" key="1">
    <citation type="submission" date="2016-10" db="EMBL/GenBank/DDBJ databases">
        <authorList>
            <person name="Varghese N."/>
            <person name="Submissions S."/>
        </authorList>
    </citation>
    <scope>NUCLEOTIDE SEQUENCE [LARGE SCALE GENOMIC DNA]</scope>
    <source>
        <strain evidence="4 5">WC1T17</strain>
    </source>
</reference>
<evidence type="ECO:0000256" key="1">
    <source>
        <dbReference type="ARBA" id="ARBA00022676"/>
    </source>
</evidence>
<feature type="domain" description="Glycosyltransferase 2-like" evidence="3">
    <location>
        <begin position="5"/>
        <end position="108"/>
    </location>
</feature>
<dbReference type="SUPFAM" id="SSF53448">
    <property type="entry name" value="Nucleotide-diphospho-sugar transferases"/>
    <property type="match status" value="1"/>
</dbReference>
<evidence type="ECO:0000313" key="4">
    <source>
        <dbReference type="EMBL" id="SEM62814.1"/>
    </source>
</evidence>
<dbReference type="Proteomes" id="UP000182089">
    <property type="component" value="Unassembled WGS sequence"/>
</dbReference>
<proteinExistence type="predicted"/>
<organism evidence="4 5">
    <name type="scientific">Ligilactobacillus ruminis</name>
    <dbReference type="NCBI Taxonomy" id="1623"/>
    <lineage>
        <taxon>Bacteria</taxon>
        <taxon>Bacillati</taxon>
        <taxon>Bacillota</taxon>
        <taxon>Bacilli</taxon>
        <taxon>Lactobacillales</taxon>
        <taxon>Lactobacillaceae</taxon>
        <taxon>Ligilactobacillus</taxon>
    </lineage>
</organism>
<dbReference type="Gene3D" id="3.90.550.10">
    <property type="entry name" value="Spore Coat Polysaccharide Biosynthesis Protein SpsA, Chain A"/>
    <property type="match status" value="1"/>
</dbReference>
<accession>A0ABY1ABB7</accession>
<comment type="caution">
    <text evidence="4">The sequence shown here is derived from an EMBL/GenBank/DDBJ whole genome shotgun (WGS) entry which is preliminary data.</text>
</comment>
<gene>
    <name evidence="4" type="ORF">SAMN05216431_105128</name>
</gene>
<name>A0ABY1ABB7_9LACO</name>
<evidence type="ECO:0000259" key="3">
    <source>
        <dbReference type="Pfam" id="PF00535"/>
    </source>
</evidence>
<dbReference type="PANTHER" id="PTHR22916:SF51">
    <property type="entry name" value="GLYCOSYLTRANSFERASE EPSH-RELATED"/>
    <property type="match status" value="1"/>
</dbReference>
<dbReference type="PANTHER" id="PTHR22916">
    <property type="entry name" value="GLYCOSYLTRANSFERASE"/>
    <property type="match status" value="1"/>
</dbReference>
<dbReference type="Pfam" id="PF00535">
    <property type="entry name" value="Glycos_transf_2"/>
    <property type="match status" value="1"/>
</dbReference>
<dbReference type="InterPro" id="IPR001173">
    <property type="entry name" value="Glyco_trans_2-like"/>
</dbReference>
<keyword evidence="1" id="KW-0328">Glycosyltransferase</keyword>
<dbReference type="CDD" id="cd00761">
    <property type="entry name" value="Glyco_tranf_GTA_type"/>
    <property type="match status" value="1"/>
</dbReference>
<dbReference type="EMBL" id="FOCC01000005">
    <property type="protein sequence ID" value="SEM62814.1"/>
    <property type="molecule type" value="Genomic_DNA"/>
</dbReference>
<dbReference type="InterPro" id="IPR029044">
    <property type="entry name" value="Nucleotide-diphossugar_trans"/>
</dbReference>
<evidence type="ECO:0000256" key="2">
    <source>
        <dbReference type="ARBA" id="ARBA00022679"/>
    </source>
</evidence>
<evidence type="ECO:0000313" key="5">
    <source>
        <dbReference type="Proteomes" id="UP000182089"/>
    </source>
</evidence>
<keyword evidence="2" id="KW-0808">Transferase</keyword>